<protein>
    <submittedName>
        <fullName evidence="1">Acyl-CoA carboxylase epsilon subunit</fullName>
    </submittedName>
</protein>
<organism evidence="1 2">
    <name type="scientific">Tessaracoccus lacteus</name>
    <dbReference type="NCBI Taxonomy" id="3041766"/>
    <lineage>
        <taxon>Bacteria</taxon>
        <taxon>Bacillati</taxon>
        <taxon>Actinomycetota</taxon>
        <taxon>Actinomycetes</taxon>
        <taxon>Propionibacteriales</taxon>
        <taxon>Propionibacteriaceae</taxon>
        <taxon>Tessaracoccus</taxon>
    </lineage>
</organism>
<keyword evidence="2" id="KW-1185">Reference proteome</keyword>
<dbReference type="Proteomes" id="UP001244136">
    <property type="component" value="Chromosome"/>
</dbReference>
<gene>
    <name evidence="1" type="ORF">QH948_10005</name>
</gene>
<dbReference type="EMBL" id="CP123967">
    <property type="protein sequence ID" value="WGT46476.1"/>
    <property type="molecule type" value="Genomic_DNA"/>
</dbReference>
<sequence length="74" mass="8050">MTGAGDSESISLTKASLSDEEVAAVVAVLSAAARSERLRSADDRPLAGGWKSYYRTLRPPLVSGRDAWRTYHRL</sequence>
<evidence type="ECO:0000313" key="2">
    <source>
        <dbReference type="Proteomes" id="UP001244136"/>
    </source>
</evidence>
<evidence type="ECO:0000313" key="1">
    <source>
        <dbReference type="EMBL" id="WGT46476.1"/>
    </source>
</evidence>
<proteinExistence type="predicted"/>
<dbReference type="Pfam" id="PF13822">
    <property type="entry name" value="ACC_epsilon"/>
    <property type="match status" value="1"/>
</dbReference>
<dbReference type="RefSeq" id="WP_255556196.1">
    <property type="nucleotide sequence ID" value="NZ_CP123967.1"/>
</dbReference>
<accession>A0ABY8PVI9</accession>
<name>A0ABY8PVI9_9ACTN</name>
<reference evidence="1 2" key="1">
    <citation type="journal article" date="2008" name="Int. J. Syst. Evol. Microbiol.">
        <title>Tessaracoccus flavescens sp. nov., isolated from marine sediment.</title>
        <authorList>
            <person name="Lee D.W."/>
            <person name="Lee S.D."/>
        </authorList>
    </citation>
    <scope>NUCLEOTIDE SEQUENCE [LARGE SCALE GENOMIC DNA]</scope>
    <source>
        <strain evidence="1 2">T21</strain>
    </source>
</reference>
<dbReference type="InterPro" id="IPR032716">
    <property type="entry name" value="ACC_epsilon"/>
</dbReference>